<reference evidence="6 7" key="1">
    <citation type="journal article" date="2015" name="Stand. Genomic Sci.">
        <title>Genomic Encyclopedia of Bacterial and Archaeal Type Strains, Phase III: the genomes of soil and plant-associated and newly described type strains.</title>
        <authorList>
            <person name="Whitman W.B."/>
            <person name="Woyke T."/>
            <person name="Klenk H.P."/>
            <person name="Zhou Y."/>
            <person name="Lilburn T.G."/>
            <person name="Beck B.J."/>
            <person name="De Vos P."/>
            <person name="Vandamme P."/>
            <person name="Eisen J.A."/>
            <person name="Garrity G."/>
            <person name="Hugenholtz P."/>
            <person name="Kyrpides N.C."/>
        </authorList>
    </citation>
    <scope>NUCLEOTIDE SEQUENCE [LARGE SCALE GENOMIC DNA]</scope>
    <source>
        <strain evidence="6 7">RF6</strain>
    </source>
</reference>
<dbReference type="InterPro" id="IPR050166">
    <property type="entry name" value="ABC_transporter_ATP-bind"/>
</dbReference>
<evidence type="ECO:0000313" key="6">
    <source>
        <dbReference type="EMBL" id="RZT64572.1"/>
    </source>
</evidence>
<dbReference type="PROSITE" id="PS00211">
    <property type="entry name" value="ABC_TRANSPORTER_1"/>
    <property type="match status" value="1"/>
</dbReference>
<protein>
    <submittedName>
        <fullName evidence="6">ABC-type nitrate/sulfonate/bicarbonate transport system ATPase subunit</fullName>
    </submittedName>
</protein>
<sequence>MSALSLRGIGAAFGEHVVLADVSFDVAPGEIVSLVGASGSGKSTLLALLTGALRPSAGEIHHGGVLLDPAAPGRERPFAYMPQRDVLLPWRRILDNAGIGLEVAGVPRREARERAGALFGPFGLAGTEHRYPRQLSGGMRQRVSFLRTVVQGKPVLLLDEPFGALDAITRDELQRWLLDIWEAHGWSVLLITHDIREAVRLSDRVLVLASDAGGIAGEVGVPRSLPRGDGFLLDPRAPQLEARLHGLLRAASGPERDSAGPGSAGPRAQSLVR</sequence>
<evidence type="ECO:0000259" key="5">
    <source>
        <dbReference type="PROSITE" id="PS50893"/>
    </source>
</evidence>
<name>A0A4Q7TXX3_9MICO</name>
<evidence type="ECO:0000313" key="7">
    <source>
        <dbReference type="Proteomes" id="UP000291832"/>
    </source>
</evidence>
<accession>A0A4Q7TXX3</accession>
<dbReference type="Gene3D" id="3.40.50.300">
    <property type="entry name" value="P-loop containing nucleotide triphosphate hydrolases"/>
    <property type="match status" value="1"/>
</dbReference>
<dbReference type="Proteomes" id="UP000291832">
    <property type="component" value="Unassembled WGS sequence"/>
</dbReference>
<keyword evidence="7" id="KW-1185">Reference proteome</keyword>
<evidence type="ECO:0000256" key="4">
    <source>
        <dbReference type="SAM" id="MobiDB-lite"/>
    </source>
</evidence>
<organism evidence="6 7">
    <name type="scientific">Leucobacter luti</name>
    <dbReference type="NCBI Taxonomy" id="340320"/>
    <lineage>
        <taxon>Bacteria</taxon>
        <taxon>Bacillati</taxon>
        <taxon>Actinomycetota</taxon>
        <taxon>Actinomycetes</taxon>
        <taxon>Micrococcales</taxon>
        <taxon>Microbacteriaceae</taxon>
        <taxon>Leucobacter</taxon>
    </lineage>
</organism>
<dbReference type="InterPro" id="IPR003439">
    <property type="entry name" value="ABC_transporter-like_ATP-bd"/>
</dbReference>
<dbReference type="InterPro" id="IPR003593">
    <property type="entry name" value="AAA+_ATPase"/>
</dbReference>
<evidence type="ECO:0000256" key="2">
    <source>
        <dbReference type="ARBA" id="ARBA00022741"/>
    </source>
</evidence>
<dbReference type="SMART" id="SM00382">
    <property type="entry name" value="AAA"/>
    <property type="match status" value="1"/>
</dbReference>
<keyword evidence="3" id="KW-0067">ATP-binding</keyword>
<dbReference type="InterPro" id="IPR027417">
    <property type="entry name" value="P-loop_NTPase"/>
</dbReference>
<dbReference type="PANTHER" id="PTHR42788:SF2">
    <property type="entry name" value="ABC TRANSPORTER ATP-BINDING PROTEIN"/>
    <property type="match status" value="1"/>
</dbReference>
<feature type="domain" description="ABC transporter" evidence="5">
    <location>
        <begin position="4"/>
        <end position="235"/>
    </location>
</feature>
<feature type="region of interest" description="Disordered" evidence="4">
    <location>
        <begin position="252"/>
        <end position="273"/>
    </location>
</feature>
<gene>
    <name evidence="6" type="ORF">EV139_1990</name>
</gene>
<dbReference type="OrthoDB" id="8773773at2"/>
<dbReference type="InterPro" id="IPR017871">
    <property type="entry name" value="ABC_transporter-like_CS"/>
</dbReference>
<dbReference type="GO" id="GO:0005524">
    <property type="term" value="F:ATP binding"/>
    <property type="evidence" value="ECO:0007669"/>
    <property type="project" value="UniProtKB-KW"/>
</dbReference>
<comment type="caution">
    <text evidence="6">The sequence shown here is derived from an EMBL/GenBank/DDBJ whole genome shotgun (WGS) entry which is preliminary data.</text>
</comment>
<keyword evidence="1" id="KW-0813">Transport</keyword>
<dbReference type="EMBL" id="SHKI01000005">
    <property type="protein sequence ID" value="RZT64572.1"/>
    <property type="molecule type" value="Genomic_DNA"/>
</dbReference>
<keyword evidence="2" id="KW-0547">Nucleotide-binding</keyword>
<dbReference type="PANTHER" id="PTHR42788">
    <property type="entry name" value="TAURINE IMPORT ATP-BINDING PROTEIN-RELATED"/>
    <property type="match status" value="1"/>
</dbReference>
<proteinExistence type="predicted"/>
<dbReference type="AlphaFoldDB" id="A0A4Q7TXX3"/>
<dbReference type="GO" id="GO:0016887">
    <property type="term" value="F:ATP hydrolysis activity"/>
    <property type="evidence" value="ECO:0007669"/>
    <property type="project" value="InterPro"/>
</dbReference>
<dbReference type="PROSITE" id="PS50893">
    <property type="entry name" value="ABC_TRANSPORTER_2"/>
    <property type="match status" value="1"/>
</dbReference>
<evidence type="ECO:0000256" key="3">
    <source>
        <dbReference type="ARBA" id="ARBA00022840"/>
    </source>
</evidence>
<dbReference type="SUPFAM" id="SSF52540">
    <property type="entry name" value="P-loop containing nucleoside triphosphate hydrolases"/>
    <property type="match status" value="1"/>
</dbReference>
<dbReference type="RefSeq" id="WP_130454175.1">
    <property type="nucleotide sequence ID" value="NZ_QYAG01000001.1"/>
</dbReference>
<evidence type="ECO:0000256" key="1">
    <source>
        <dbReference type="ARBA" id="ARBA00022448"/>
    </source>
</evidence>
<dbReference type="Pfam" id="PF00005">
    <property type="entry name" value="ABC_tran"/>
    <property type="match status" value="1"/>
</dbReference>